<accession>A0ABQ3DPP1</accession>
<proteinExistence type="predicted"/>
<evidence type="ECO:0000313" key="1">
    <source>
        <dbReference type="EMBL" id="GHB00462.1"/>
    </source>
</evidence>
<gene>
    <name evidence="1" type="ORF">GCM10010346_24230</name>
</gene>
<dbReference type="Proteomes" id="UP000599437">
    <property type="component" value="Unassembled WGS sequence"/>
</dbReference>
<comment type="caution">
    <text evidence="1">The sequence shown here is derived from an EMBL/GenBank/DDBJ whole genome shotgun (WGS) entry which is preliminary data.</text>
</comment>
<protein>
    <submittedName>
        <fullName evidence="1">Uncharacterized protein</fullName>
    </submittedName>
</protein>
<evidence type="ECO:0000313" key="2">
    <source>
        <dbReference type="Proteomes" id="UP000599437"/>
    </source>
</evidence>
<name>A0ABQ3DPP1_9ACTN</name>
<sequence>MCTLLSWFARWVAEREKRDPRTEAAEVGPADADTLLPGVREYNQGTCLPGSSR</sequence>
<dbReference type="EMBL" id="BMVO01000005">
    <property type="protein sequence ID" value="GHB00462.1"/>
    <property type="molecule type" value="Genomic_DNA"/>
</dbReference>
<organism evidence="1 2">
    <name type="scientific">Streptomyces chryseus</name>
    <dbReference type="NCBI Taxonomy" id="68186"/>
    <lineage>
        <taxon>Bacteria</taxon>
        <taxon>Bacillati</taxon>
        <taxon>Actinomycetota</taxon>
        <taxon>Actinomycetes</taxon>
        <taxon>Kitasatosporales</taxon>
        <taxon>Streptomycetaceae</taxon>
        <taxon>Streptomyces</taxon>
    </lineage>
</organism>
<keyword evidence="2" id="KW-1185">Reference proteome</keyword>
<reference evidence="2" key="1">
    <citation type="journal article" date="2019" name="Int. J. Syst. Evol. Microbiol.">
        <title>The Global Catalogue of Microorganisms (GCM) 10K type strain sequencing project: providing services to taxonomists for standard genome sequencing and annotation.</title>
        <authorList>
            <consortium name="The Broad Institute Genomics Platform"/>
            <consortium name="The Broad Institute Genome Sequencing Center for Infectious Disease"/>
            <person name="Wu L."/>
            <person name="Ma J."/>
        </authorList>
    </citation>
    <scope>NUCLEOTIDE SEQUENCE [LARGE SCALE GENOMIC DNA]</scope>
    <source>
        <strain evidence="2">JCM 4737</strain>
    </source>
</reference>